<evidence type="ECO:0000256" key="3">
    <source>
        <dbReference type="ARBA" id="ARBA00022695"/>
    </source>
</evidence>
<dbReference type="GO" id="GO:0005524">
    <property type="term" value="F:ATP binding"/>
    <property type="evidence" value="ECO:0007669"/>
    <property type="project" value="UniProtKB-KW"/>
</dbReference>
<keyword evidence="3 9" id="KW-0548">Nucleotidyltransferase</keyword>
<keyword evidence="2 9" id="KW-0808">Transferase</keyword>
<evidence type="ECO:0000313" key="9">
    <source>
        <dbReference type="EMBL" id="NDY82228.1"/>
    </source>
</evidence>
<dbReference type="AlphaFoldDB" id="A0A6B2QX52"/>
<keyword evidence="5" id="KW-0067">ATP-binding</keyword>
<accession>A0A6B2QX52</accession>
<dbReference type="PANTHER" id="PTHR43793:SF2">
    <property type="entry name" value="BIFUNCTIONAL PROTEIN HLDE"/>
    <property type="match status" value="1"/>
</dbReference>
<dbReference type="InterPro" id="IPR014729">
    <property type="entry name" value="Rossmann-like_a/b/a_fold"/>
</dbReference>
<keyword evidence="4" id="KW-0547">Nucleotide-binding</keyword>
<dbReference type="EC" id="2.7.7.70" evidence="1"/>
<dbReference type="NCBIfam" id="TIGR00125">
    <property type="entry name" value="cyt_tran_rel"/>
    <property type="match status" value="1"/>
</dbReference>
<comment type="caution">
    <text evidence="9">The sequence shown here is derived from an EMBL/GenBank/DDBJ whole genome shotgun (WGS) entry which is preliminary data.</text>
</comment>
<dbReference type="Pfam" id="PF01467">
    <property type="entry name" value="CTP_transf_like"/>
    <property type="match status" value="1"/>
</dbReference>
<gene>
    <name evidence="9" type="primary">rfaE2</name>
    <name evidence="9" type="ORF">G3I67_03185</name>
</gene>
<organism evidence="9">
    <name type="scientific">Sheuella amnicola</name>
    <dbReference type="NCBI Taxonomy" id="2707330"/>
    <lineage>
        <taxon>Bacteria</taxon>
        <taxon>Pseudomonadati</taxon>
        <taxon>Pseudomonadota</taxon>
        <taxon>Betaproteobacteria</taxon>
        <taxon>Burkholderiales</taxon>
        <taxon>Alcaligenaceae</taxon>
        <taxon>Sheuella</taxon>
    </lineage>
</organism>
<evidence type="ECO:0000256" key="6">
    <source>
        <dbReference type="ARBA" id="ARBA00023277"/>
    </source>
</evidence>
<dbReference type="Gene3D" id="3.40.50.620">
    <property type="entry name" value="HUPs"/>
    <property type="match status" value="1"/>
</dbReference>
<dbReference type="NCBIfam" id="TIGR02199">
    <property type="entry name" value="rfaE_dom_II"/>
    <property type="match status" value="1"/>
</dbReference>
<dbReference type="GO" id="GO:0005975">
    <property type="term" value="P:carbohydrate metabolic process"/>
    <property type="evidence" value="ECO:0007669"/>
    <property type="project" value="InterPro"/>
</dbReference>
<dbReference type="SUPFAM" id="SSF52374">
    <property type="entry name" value="Nucleotidylyl transferase"/>
    <property type="match status" value="1"/>
</dbReference>
<dbReference type="GO" id="GO:0016779">
    <property type="term" value="F:nucleotidyltransferase activity"/>
    <property type="evidence" value="ECO:0007669"/>
    <property type="project" value="UniProtKB-KW"/>
</dbReference>
<name>A0A6B2QX52_9BURK</name>
<feature type="domain" description="Cytidyltransferase-like" evidence="8">
    <location>
        <begin position="30"/>
        <end position="139"/>
    </location>
</feature>
<evidence type="ECO:0000256" key="1">
    <source>
        <dbReference type="ARBA" id="ARBA00012519"/>
    </source>
</evidence>
<dbReference type="RefSeq" id="WP_163651545.1">
    <property type="nucleotide sequence ID" value="NZ_JAAGRN010000002.1"/>
</dbReference>
<evidence type="ECO:0000256" key="4">
    <source>
        <dbReference type="ARBA" id="ARBA00022741"/>
    </source>
</evidence>
<dbReference type="EMBL" id="JAAGRN010000002">
    <property type="protein sequence ID" value="NDY82228.1"/>
    <property type="molecule type" value="Genomic_DNA"/>
</dbReference>
<dbReference type="PANTHER" id="PTHR43793">
    <property type="entry name" value="FAD SYNTHASE"/>
    <property type="match status" value="1"/>
</dbReference>
<dbReference type="InterPro" id="IPR050385">
    <property type="entry name" value="Archaeal_FAD_synthase"/>
</dbReference>
<proteinExistence type="predicted"/>
<evidence type="ECO:0000256" key="7">
    <source>
        <dbReference type="ARBA" id="ARBA00047428"/>
    </source>
</evidence>
<evidence type="ECO:0000259" key="8">
    <source>
        <dbReference type="Pfam" id="PF01467"/>
    </source>
</evidence>
<comment type="catalytic activity">
    <reaction evidence="7">
        <text>D-glycero-beta-D-manno-heptose 1-phosphate + ATP + H(+) = ADP-D-glycero-beta-D-manno-heptose + diphosphate</text>
        <dbReference type="Rhea" id="RHEA:27465"/>
        <dbReference type="ChEBI" id="CHEBI:15378"/>
        <dbReference type="ChEBI" id="CHEBI:30616"/>
        <dbReference type="ChEBI" id="CHEBI:33019"/>
        <dbReference type="ChEBI" id="CHEBI:59967"/>
        <dbReference type="ChEBI" id="CHEBI:61593"/>
        <dbReference type="EC" id="2.7.7.70"/>
    </reaction>
</comment>
<sequence>MKARFESKILTPQECATKIASRVWPGPIVFTNGVFDILHRGHVTYLDCAAQLGGALVVAVNSDASAKRLGKGPDRPLNQAQDRAALLAALECVTAVTIFEEDTPYELIAQLRPDLIVKGGDYDMTKLPETRLVESWGGRAVAIPFEFARSTTALVTKIRQAS</sequence>
<dbReference type="InterPro" id="IPR011914">
    <property type="entry name" value="RfaE_dom_II"/>
</dbReference>
<reference evidence="9" key="1">
    <citation type="submission" date="2020-02" db="EMBL/GenBank/DDBJ databases">
        <authorList>
            <person name="Chen W.-M."/>
        </authorList>
    </citation>
    <scope>NUCLEOTIDE SEQUENCE</scope>
    <source>
        <strain evidence="9">NBD-18</strain>
    </source>
</reference>
<protein>
    <recommendedName>
        <fullName evidence="1">D-glycero-beta-D-manno-heptose 1-phosphate adenylyltransferase</fullName>
        <ecNumber evidence="1">2.7.7.70</ecNumber>
    </recommendedName>
</protein>
<evidence type="ECO:0000256" key="2">
    <source>
        <dbReference type="ARBA" id="ARBA00022679"/>
    </source>
</evidence>
<evidence type="ECO:0000256" key="5">
    <source>
        <dbReference type="ARBA" id="ARBA00022840"/>
    </source>
</evidence>
<dbReference type="GO" id="GO:0016773">
    <property type="term" value="F:phosphotransferase activity, alcohol group as acceptor"/>
    <property type="evidence" value="ECO:0007669"/>
    <property type="project" value="InterPro"/>
</dbReference>
<keyword evidence="6" id="KW-0119">Carbohydrate metabolism</keyword>
<dbReference type="InterPro" id="IPR004821">
    <property type="entry name" value="Cyt_trans-like"/>
</dbReference>